<feature type="region of interest" description="Disordered" evidence="1">
    <location>
        <begin position="1"/>
        <end position="26"/>
    </location>
</feature>
<dbReference type="Pfam" id="PF10217">
    <property type="entry name" value="DUF2039"/>
    <property type="match status" value="1"/>
</dbReference>
<sequence length="187" mass="21630">MSTSKGNITRKRPQKHQNRTAFKNDLHDTSHKTKFLNSLEISGVCKRCKDILEWKIKYKKYKPLTAPRKCVGCEQKTVKHAYHMLCNKCASDKHICAKCCKPVESQNTETAEQIPNADLKAMLKDLPERKRRTILRAINKQEDGQQILTAELKAQIEDMLLKMENIELDDDFNFSDDESKSESETED</sequence>
<dbReference type="AlphaFoldDB" id="A0A2A4JX38"/>
<dbReference type="STRING" id="7102.A0A2A4JX38"/>
<evidence type="ECO:0000256" key="1">
    <source>
        <dbReference type="SAM" id="MobiDB-lite"/>
    </source>
</evidence>
<organism evidence="2">
    <name type="scientific">Heliothis virescens</name>
    <name type="common">Tobacco budworm moth</name>
    <dbReference type="NCBI Taxonomy" id="7102"/>
    <lineage>
        <taxon>Eukaryota</taxon>
        <taxon>Metazoa</taxon>
        <taxon>Ecdysozoa</taxon>
        <taxon>Arthropoda</taxon>
        <taxon>Hexapoda</taxon>
        <taxon>Insecta</taxon>
        <taxon>Pterygota</taxon>
        <taxon>Neoptera</taxon>
        <taxon>Endopterygota</taxon>
        <taxon>Lepidoptera</taxon>
        <taxon>Glossata</taxon>
        <taxon>Ditrysia</taxon>
        <taxon>Noctuoidea</taxon>
        <taxon>Noctuidae</taxon>
        <taxon>Heliothinae</taxon>
        <taxon>Heliothis</taxon>
    </lineage>
</organism>
<reference evidence="2" key="1">
    <citation type="submission" date="2017-09" db="EMBL/GenBank/DDBJ databases">
        <title>Contemporary evolution of a Lepidopteran species, Heliothis virescens, in response to modern agricultural practices.</title>
        <authorList>
            <person name="Fritz M.L."/>
            <person name="Deyonke A.M."/>
            <person name="Papanicolaou A."/>
            <person name="Micinski S."/>
            <person name="Westbrook J."/>
            <person name="Gould F."/>
        </authorList>
    </citation>
    <scope>NUCLEOTIDE SEQUENCE [LARGE SCALE GENOMIC DNA]</scope>
    <source>
        <strain evidence="2">HvINT-</strain>
        <tissue evidence="2">Whole body</tissue>
    </source>
</reference>
<protein>
    <submittedName>
        <fullName evidence="2">Uncharacterized protein</fullName>
    </submittedName>
</protein>
<dbReference type="InterPro" id="IPR019351">
    <property type="entry name" value="DUF2039"/>
</dbReference>
<accession>A0A2A4JX38</accession>
<dbReference type="EMBL" id="NWSH01000412">
    <property type="protein sequence ID" value="PCG76577.1"/>
    <property type="molecule type" value="Genomic_DNA"/>
</dbReference>
<name>A0A2A4JX38_HELVI</name>
<gene>
    <name evidence="2" type="ORF">B5V51_9153</name>
</gene>
<dbReference type="PANTHER" id="PTHR22876:SF5">
    <property type="entry name" value="CHROMOSOME 9 OPEN READING FRAME 85"/>
    <property type="match status" value="1"/>
</dbReference>
<comment type="caution">
    <text evidence="2">The sequence shown here is derived from an EMBL/GenBank/DDBJ whole genome shotgun (WGS) entry which is preliminary data.</text>
</comment>
<proteinExistence type="predicted"/>
<feature type="compositionally biased region" description="Basic residues" evidence="1">
    <location>
        <begin position="8"/>
        <end position="18"/>
    </location>
</feature>
<evidence type="ECO:0000313" key="2">
    <source>
        <dbReference type="EMBL" id="PCG76577.1"/>
    </source>
</evidence>
<dbReference type="PANTHER" id="PTHR22876">
    <property type="entry name" value="ZGC:101016"/>
    <property type="match status" value="1"/>
</dbReference>